<dbReference type="GO" id="GO:0046677">
    <property type="term" value="P:response to antibiotic"/>
    <property type="evidence" value="ECO:0007669"/>
    <property type="project" value="UniProtKB-KW"/>
</dbReference>
<gene>
    <name evidence="6" type="primary">mprF</name>
    <name evidence="7" type="ORF">H8699_02645</name>
</gene>
<feature type="transmembrane region" description="Helical" evidence="6">
    <location>
        <begin position="155"/>
        <end position="176"/>
    </location>
</feature>
<evidence type="ECO:0000256" key="1">
    <source>
        <dbReference type="ARBA" id="ARBA00004651"/>
    </source>
</evidence>
<dbReference type="RefSeq" id="WP_249284360.1">
    <property type="nucleotide sequence ID" value="NZ_JACRSO010000001.1"/>
</dbReference>
<dbReference type="PANTHER" id="PTHR37693:SF1">
    <property type="entry name" value="INTEGRAL MEMBRANE PROTEIN"/>
    <property type="match status" value="1"/>
</dbReference>
<feature type="transmembrane region" description="Helical" evidence="6">
    <location>
        <begin position="86"/>
        <end position="110"/>
    </location>
</feature>
<comment type="caution">
    <text evidence="7">The sequence shown here is derived from an EMBL/GenBank/DDBJ whole genome shotgun (WGS) entry which is preliminary data.</text>
</comment>
<sequence length="356" mass="39461">MARTKRNFKPYLYVLYIAFILGVVAFILLGDPQMPTLGDALRKVRLPWLIPAVIGIMGFWFFDACTIHRLLIFVGRRIRWASALKVSLIGHFYAAITPCSTGSQPAQIVYLRRWGVMAADSTPVLVGKFLLWQVVEGLLATIAIPFCWNRLNDGLLAVALLGYVLNAMAAAGGILAVVKPGWVQGICRFFIRMGLKLHILKDEKRWLDMVDAFIAQYRVSIRALFDQRKKAVQAFFLGAGQILSYFLITYFIYLACTGAAFTLGSLMEILLMQSVLTMSVTFIPVPGASGTSEGGFYLFFGQVFPADMMLAAMLLWRTVTYYFNLFGGLAVVVADTVQTGIARRKGKAPATPPEQP</sequence>
<keyword evidence="6" id="KW-0046">Antibiotic resistance</keyword>
<keyword evidence="4 6" id="KW-1133">Transmembrane helix</keyword>
<feature type="transmembrane region" description="Helical" evidence="6">
    <location>
        <begin position="49"/>
        <end position="74"/>
    </location>
</feature>
<dbReference type="PANTHER" id="PTHR37693">
    <property type="entry name" value="PHOSPHATIDYLGLYCEROL LYSYLTRANSFERASE"/>
    <property type="match status" value="1"/>
</dbReference>
<evidence type="ECO:0000313" key="7">
    <source>
        <dbReference type="EMBL" id="MBC8528337.1"/>
    </source>
</evidence>
<evidence type="ECO:0000256" key="6">
    <source>
        <dbReference type="RuleBase" id="RU363042"/>
    </source>
</evidence>
<dbReference type="InterPro" id="IPR022791">
    <property type="entry name" value="L-PG_synthase/AglD"/>
</dbReference>
<organism evidence="7 8">
    <name type="scientific">Luoshenia tenuis</name>
    <dbReference type="NCBI Taxonomy" id="2763654"/>
    <lineage>
        <taxon>Bacteria</taxon>
        <taxon>Bacillati</taxon>
        <taxon>Bacillota</taxon>
        <taxon>Clostridia</taxon>
        <taxon>Christensenellales</taxon>
        <taxon>Christensenellaceae</taxon>
        <taxon>Luoshenia</taxon>
    </lineage>
</organism>
<dbReference type="GO" id="GO:0005886">
    <property type="term" value="C:plasma membrane"/>
    <property type="evidence" value="ECO:0007669"/>
    <property type="project" value="UniProtKB-SubCell"/>
</dbReference>
<evidence type="ECO:0000256" key="2">
    <source>
        <dbReference type="ARBA" id="ARBA00022475"/>
    </source>
</evidence>
<evidence type="ECO:0000313" key="8">
    <source>
        <dbReference type="Proteomes" id="UP000654279"/>
    </source>
</evidence>
<keyword evidence="3 6" id="KW-0812">Transmembrane</keyword>
<evidence type="ECO:0000256" key="5">
    <source>
        <dbReference type="ARBA" id="ARBA00023136"/>
    </source>
</evidence>
<dbReference type="AlphaFoldDB" id="A0A926CYJ9"/>
<comment type="similarity">
    <text evidence="6">Belongs to the LPG synthase family.</text>
</comment>
<keyword evidence="6" id="KW-0808">Transferase</keyword>
<dbReference type="NCBIfam" id="TIGR00374">
    <property type="entry name" value="flippase-like domain"/>
    <property type="match status" value="1"/>
</dbReference>
<dbReference type="Pfam" id="PF03706">
    <property type="entry name" value="LPG_synthase_TM"/>
    <property type="match status" value="1"/>
</dbReference>
<keyword evidence="2" id="KW-1003">Cell membrane</keyword>
<dbReference type="GO" id="GO:0050071">
    <property type="term" value="F:phosphatidylglycerol lysyltransferase activity"/>
    <property type="evidence" value="ECO:0007669"/>
    <property type="project" value="UniProtKB-EC"/>
</dbReference>
<feature type="transmembrane region" description="Helical" evidence="6">
    <location>
        <begin position="130"/>
        <end position="148"/>
    </location>
</feature>
<keyword evidence="5 6" id="KW-0472">Membrane</keyword>
<reference evidence="7" key="1">
    <citation type="submission" date="2020-08" db="EMBL/GenBank/DDBJ databases">
        <title>Genome public.</title>
        <authorList>
            <person name="Liu C."/>
            <person name="Sun Q."/>
        </authorList>
    </citation>
    <scope>NUCLEOTIDE SEQUENCE</scope>
    <source>
        <strain evidence="7">NSJ-44</strain>
    </source>
</reference>
<comment type="subcellular location">
    <subcellularLocation>
        <location evidence="1 6">Cell membrane</location>
        <topology evidence="1 6">Multi-pass membrane protein</topology>
    </subcellularLocation>
</comment>
<dbReference type="GO" id="GO:0006629">
    <property type="term" value="P:lipid metabolic process"/>
    <property type="evidence" value="ECO:0007669"/>
    <property type="project" value="UniProtKB-KW"/>
</dbReference>
<feature type="transmembrane region" description="Helical" evidence="6">
    <location>
        <begin position="12"/>
        <end position="29"/>
    </location>
</feature>
<evidence type="ECO:0000256" key="3">
    <source>
        <dbReference type="ARBA" id="ARBA00022692"/>
    </source>
</evidence>
<name>A0A926CYJ9_9FIRM</name>
<feature type="transmembrane region" description="Helical" evidence="6">
    <location>
        <begin position="321"/>
        <end position="337"/>
    </location>
</feature>
<comment type="catalytic activity">
    <reaction evidence="6">
        <text>L-lysyl-tRNA(Lys) + a 1,2-diacyl-sn-glycero-3-phospho-(1'-sn-glycerol) = a 1,2-diacyl-sn-glycero-3-phospho-1'-(3'-O-L-lysyl)-sn-glycerol + tRNA(Lys)</text>
        <dbReference type="Rhea" id="RHEA:10668"/>
        <dbReference type="Rhea" id="RHEA-COMP:9696"/>
        <dbReference type="Rhea" id="RHEA-COMP:9697"/>
        <dbReference type="ChEBI" id="CHEBI:64716"/>
        <dbReference type="ChEBI" id="CHEBI:75792"/>
        <dbReference type="ChEBI" id="CHEBI:78442"/>
        <dbReference type="ChEBI" id="CHEBI:78529"/>
        <dbReference type="EC" id="2.3.2.3"/>
    </reaction>
</comment>
<dbReference type="EC" id="2.3.2.3" evidence="6"/>
<evidence type="ECO:0000256" key="4">
    <source>
        <dbReference type="ARBA" id="ARBA00022989"/>
    </source>
</evidence>
<dbReference type="EMBL" id="JACRSO010000001">
    <property type="protein sequence ID" value="MBC8528337.1"/>
    <property type="molecule type" value="Genomic_DNA"/>
</dbReference>
<feature type="transmembrane region" description="Helical" evidence="6">
    <location>
        <begin position="259"/>
        <end position="283"/>
    </location>
</feature>
<keyword evidence="8" id="KW-1185">Reference proteome</keyword>
<proteinExistence type="inferred from homology"/>
<protein>
    <recommendedName>
        <fullName evidence="6">Phosphatidylglycerol lysyltransferase</fullName>
        <ecNumber evidence="6">2.3.2.3</ecNumber>
    </recommendedName>
    <alternativeName>
        <fullName evidence="6">Lysylphosphatidylglycerol synthase</fullName>
    </alternativeName>
</protein>
<feature type="transmembrane region" description="Helical" evidence="6">
    <location>
        <begin position="231"/>
        <end position="253"/>
    </location>
</feature>
<comment type="function">
    <text evidence="6">Catalyzes the transfer of a lysyl group from L-lysyl-tRNA(Lys) to membrane-bound phosphatidylglycerol (PG), which produces lysylphosphatidylglycerol (LPG), a major component of the bacterial membrane with a positive net charge. LPG synthesis contributes to bacterial virulence as it is involved in the resistance mechanism against cationic antimicrobial peptides (CAMP) produces by the host's immune system (defensins, cathelicidins) and by the competing microorganisms.</text>
</comment>
<dbReference type="Proteomes" id="UP000654279">
    <property type="component" value="Unassembled WGS sequence"/>
</dbReference>
<accession>A0A926CYJ9</accession>
<keyword evidence="6" id="KW-0443">Lipid metabolism</keyword>